<evidence type="ECO:0000313" key="2">
    <source>
        <dbReference type="EMBL" id="KAF7360715.1"/>
    </source>
</evidence>
<dbReference type="GO" id="GO:0016757">
    <property type="term" value="F:glycosyltransferase activity"/>
    <property type="evidence" value="ECO:0007669"/>
    <property type="project" value="InterPro"/>
</dbReference>
<name>A0A8H7D429_9AGAR</name>
<dbReference type="OrthoDB" id="2014201at2759"/>
<keyword evidence="1" id="KW-0472">Membrane</keyword>
<keyword evidence="1" id="KW-0812">Transmembrane</keyword>
<dbReference type="AlphaFoldDB" id="A0A8H7D429"/>
<gene>
    <name evidence="2" type="ORF">MVEN_00803400</name>
</gene>
<protein>
    <submittedName>
        <fullName evidence="2">Glycosyltransferase family 8 protein</fullName>
    </submittedName>
</protein>
<dbReference type="Proteomes" id="UP000620124">
    <property type="component" value="Unassembled WGS sequence"/>
</dbReference>
<sequence>MIVINTSVSFDECCGNKTFLPVESSGNRTYERLPYSDREPSRTKYSQSRRWAGLAVVLAVAAFVWFAAASLRRRPYNPLDNYQNINPLPVTIRPGTQHSPPSRRAVVSTLYSDGYAIAVAVAGYSARSANVSARLLLPYLEDRVSAKALCIVRAVGWEPYPVPLIPPPHNGKDIYHRFMDQYTKLSIWTLDQRGIDSAVYIDADTLVRRNFDELFDSPFNFAAVPDVWSAGASRGFTLEFNAGVLVYRPSSAVFEDMRQKIEVAEYPLGQAEQGFLNQYFGGTCTRLPYIYNANLAIKTRSAILWQRLADEMRVVHYTNVKPFLRDIEVSNDILTMEEIEQAIDESARREGGFFREEVAWWRTAYRQMVLEHELVLKQCY</sequence>
<evidence type="ECO:0000256" key="1">
    <source>
        <dbReference type="SAM" id="Phobius"/>
    </source>
</evidence>
<comment type="caution">
    <text evidence="2">The sequence shown here is derived from an EMBL/GenBank/DDBJ whole genome shotgun (WGS) entry which is preliminary data.</text>
</comment>
<keyword evidence="1" id="KW-1133">Transmembrane helix</keyword>
<dbReference type="SUPFAM" id="SSF53448">
    <property type="entry name" value="Nucleotide-diphospho-sugar transferases"/>
    <property type="match status" value="1"/>
</dbReference>
<dbReference type="Pfam" id="PF01501">
    <property type="entry name" value="Glyco_transf_8"/>
    <property type="match status" value="1"/>
</dbReference>
<keyword evidence="3" id="KW-1185">Reference proteome</keyword>
<dbReference type="Gene3D" id="3.90.550.10">
    <property type="entry name" value="Spore Coat Polysaccharide Biosynthesis Protein SpsA, Chain A"/>
    <property type="match status" value="1"/>
</dbReference>
<proteinExistence type="predicted"/>
<organism evidence="2 3">
    <name type="scientific">Mycena venus</name>
    <dbReference type="NCBI Taxonomy" id="2733690"/>
    <lineage>
        <taxon>Eukaryota</taxon>
        <taxon>Fungi</taxon>
        <taxon>Dikarya</taxon>
        <taxon>Basidiomycota</taxon>
        <taxon>Agaricomycotina</taxon>
        <taxon>Agaricomycetes</taxon>
        <taxon>Agaricomycetidae</taxon>
        <taxon>Agaricales</taxon>
        <taxon>Marasmiineae</taxon>
        <taxon>Mycenaceae</taxon>
        <taxon>Mycena</taxon>
    </lineage>
</organism>
<evidence type="ECO:0000313" key="3">
    <source>
        <dbReference type="Proteomes" id="UP000620124"/>
    </source>
</evidence>
<reference evidence="2" key="1">
    <citation type="submission" date="2020-05" db="EMBL/GenBank/DDBJ databases">
        <title>Mycena genomes resolve the evolution of fungal bioluminescence.</title>
        <authorList>
            <person name="Tsai I.J."/>
        </authorList>
    </citation>
    <scope>NUCLEOTIDE SEQUENCE</scope>
    <source>
        <strain evidence="2">CCC161011</strain>
    </source>
</reference>
<dbReference type="InterPro" id="IPR050587">
    <property type="entry name" value="GNT1/Glycosyltrans_8"/>
</dbReference>
<dbReference type="InterPro" id="IPR029044">
    <property type="entry name" value="Nucleotide-diphossugar_trans"/>
</dbReference>
<feature type="transmembrane region" description="Helical" evidence="1">
    <location>
        <begin position="51"/>
        <end position="71"/>
    </location>
</feature>
<accession>A0A8H7D429</accession>
<keyword evidence="2" id="KW-0808">Transferase</keyword>
<dbReference type="InterPro" id="IPR002495">
    <property type="entry name" value="Glyco_trans_8"/>
</dbReference>
<dbReference type="PANTHER" id="PTHR11183">
    <property type="entry name" value="GLYCOGENIN SUBFAMILY MEMBER"/>
    <property type="match status" value="1"/>
</dbReference>
<dbReference type="EMBL" id="JACAZI010000005">
    <property type="protein sequence ID" value="KAF7360715.1"/>
    <property type="molecule type" value="Genomic_DNA"/>
</dbReference>